<dbReference type="EMBL" id="KN838910">
    <property type="protein sequence ID" value="KIJ92437.1"/>
    <property type="molecule type" value="Genomic_DNA"/>
</dbReference>
<feature type="compositionally biased region" description="Basic and acidic residues" evidence="1">
    <location>
        <begin position="845"/>
        <end position="866"/>
    </location>
</feature>
<feature type="compositionally biased region" description="Low complexity" evidence="1">
    <location>
        <begin position="41"/>
        <end position="50"/>
    </location>
</feature>
<dbReference type="Proteomes" id="UP000054477">
    <property type="component" value="Unassembled WGS sequence"/>
</dbReference>
<evidence type="ECO:0000313" key="2">
    <source>
        <dbReference type="EMBL" id="KIJ92437.1"/>
    </source>
</evidence>
<gene>
    <name evidence="2" type="ORF">K443DRAFT_436159</name>
</gene>
<feature type="compositionally biased region" description="Polar residues" evidence="1">
    <location>
        <begin position="200"/>
        <end position="214"/>
    </location>
</feature>
<feature type="region of interest" description="Disordered" evidence="1">
    <location>
        <begin position="41"/>
        <end position="74"/>
    </location>
</feature>
<evidence type="ECO:0000313" key="3">
    <source>
        <dbReference type="Proteomes" id="UP000054477"/>
    </source>
</evidence>
<feature type="compositionally biased region" description="Low complexity" evidence="1">
    <location>
        <begin position="873"/>
        <end position="896"/>
    </location>
</feature>
<feature type="compositionally biased region" description="Pro residues" evidence="1">
    <location>
        <begin position="189"/>
        <end position="198"/>
    </location>
</feature>
<dbReference type="PANTHER" id="PTHR24216">
    <property type="entry name" value="PAXILLIN-RELATED"/>
    <property type="match status" value="1"/>
</dbReference>
<protein>
    <submittedName>
        <fullName evidence="2">Uncharacterized protein</fullName>
    </submittedName>
</protein>
<dbReference type="HOGENOM" id="CLU_295608_0_0_1"/>
<feature type="compositionally biased region" description="Pro residues" evidence="1">
    <location>
        <begin position="130"/>
        <end position="143"/>
    </location>
</feature>
<feature type="compositionally biased region" description="Low complexity" evidence="1">
    <location>
        <begin position="790"/>
        <end position="828"/>
    </location>
</feature>
<feature type="compositionally biased region" description="Pro residues" evidence="1">
    <location>
        <begin position="717"/>
        <end position="726"/>
    </location>
</feature>
<reference evidence="2 3" key="1">
    <citation type="submission" date="2014-04" db="EMBL/GenBank/DDBJ databases">
        <authorList>
            <consortium name="DOE Joint Genome Institute"/>
            <person name="Kuo A."/>
            <person name="Kohler A."/>
            <person name="Nagy L.G."/>
            <person name="Floudas D."/>
            <person name="Copeland A."/>
            <person name="Barry K.W."/>
            <person name="Cichocki N."/>
            <person name="Veneault-Fourrey C."/>
            <person name="LaButti K."/>
            <person name="Lindquist E.A."/>
            <person name="Lipzen A."/>
            <person name="Lundell T."/>
            <person name="Morin E."/>
            <person name="Murat C."/>
            <person name="Sun H."/>
            <person name="Tunlid A."/>
            <person name="Henrissat B."/>
            <person name="Grigoriev I.V."/>
            <person name="Hibbett D.S."/>
            <person name="Martin F."/>
            <person name="Nordberg H.P."/>
            <person name="Cantor M.N."/>
            <person name="Hua S.X."/>
        </authorList>
    </citation>
    <scope>NUCLEOTIDE SEQUENCE [LARGE SCALE GENOMIC DNA]</scope>
    <source>
        <strain evidence="2 3">LaAM-08-1</strain>
    </source>
</reference>
<feature type="compositionally biased region" description="Low complexity" evidence="1">
    <location>
        <begin position="144"/>
        <end position="166"/>
    </location>
</feature>
<dbReference type="AlphaFoldDB" id="A0A0C9X7W2"/>
<feature type="compositionally biased region" description="Polar residues" evidence="1">
    <location>
        <begin position="691"/>
        <end position="701"/>
    </location>
</feature>
<feature type="region of interest" description="Disordered" evidence="1">
    <location>
        <begin position="618"/>
        <end position="641"/>
    </location>
</feature>
<organism evidence="2 3">
    <name type="scientific">Laccaria amethystina LaAM-08-1</name>
    <dbReference type="NCBI Taxonomy" id="1095629"/>
    <lineage>
        <taxon>Eukaryota</taxon>
        <taxon>Fungi</taxon>
        <taxon>Dikarya</taxon>
        <taxon>Basidiomycota</taxon>
        <taxon>Agaricomycotina</taxon>
        <taxon>Agaricomycetes</taxon>
        <taxon>Agaricomycetidae</taxon>
        <taxon>Agaricales</taxon>
        <taxon>Agaricineae</taxon>
        <taxon>Hydnangiaceae</taxon>
        <taxon>Laccaria</taxon>
    </lineage>
</organism>
<feature type="region of interest" description="Disordered" evidence="1">
    <location>
        <begin position="124"/>
        <end position="173"/>
    </location>
</feature>
<keyword evidence="3" id="KW-1185">Reference proteome</keyword>
<name>A0A0C9X7W2_9AGAR</name>
<sequence>MSSFAAIPILGYSILALIFSYIVQRLIRIVNFGSLLTRSSSAASSSSSSSLETLPTSNAVPSENRKSRIPLPSWDLTPFKRTTTNAYRKASALVLPSRDSVELLPTHVASPPPTAALVDYGVYTEKSTTSPPPPLPFPAPASTPPLTSSPTPSLTSTTSPRTPSPAHHSPFSIPLRVPLPTPFSLFPSPYVPLQPQPPQNVISTTRPRTPSPQSHHPLATTPPPTSAHRRSKSLGGVPVRKVANSRLGLGLGLAFPHNASAAVFPHAEVEMRDLYPTLKDKGRDVPLIDFSSSSEGEEEEEDGGGRGGGGDDEDVGVFGRKSGRGAGDSLVPGGPLEMVAMSLVDLSDTRGAGEDVFGFKNGVVMMSHGRRSIIGGGGGGDVELLSQHKRGVELLPPNRNAAEPDNTLIDIDVTSTGEEKLVDVDASSSSKTISPIEPVVLSAVPSRVVSREASPIPVVQTPPPVEPLVHLPVVQMQKNLKASVHAPVEVFAPVSVSVLDKALAVAAAESVAMPVMAAVESREEEEGGELVHVAYEDAVVVLRGEKGDEAAHEEEEEDEEEEGVLVDVSPRPVDGEVSLPAVVDVEVSRPVDVEASALEVVDGVSFPKTMDVLVDVSAEPKPAEDQDTDSTSERKPTAWKWDEEDDMMRAWSLGLDLAEAPSLPLDVVDSDVQVVGSQSLPDEKPQHDLLLTQQDPNEPSPTTTTTTTTTSSVENSPPLPLLPPLTIPLITISSTKRSQEEYPDPELLPLPDFSSTKEGRSPPSQTPTPPDSPPPPSSSSSPGGLGTVKSRTAPSSPRSPSLRPAWSLRAADAPPLGLSSSPSSGSLSATPVGSPSLMKKGGVVLKEEEGEVKVQEEEETDNKIKLSEALPGSFPDSQAPSSESSSSNTTTPATASIKALTTPDTRRIRVSRSPLDIALAMQLRPGLGVGADPAWMVRSLMAMFGWFAILVSGQGEF</sequence>
<feature type="region of interest" description="Disordered" evidence="1">
    <location>
        <begin position="188"/>
        <end position="238"/>
    </location>
</feature>
<proteinExistence type="predicted"/>
<dbReference type="STRING" id="1095629.A0A0C9X7W2"/>
<reference evidence="3" key="2">
    <citation type="submission" date="2015-01" db="EMBL/GenBank/DDBJ databases">
        <title>Evolutionary Origins and Diversification of the Mycorrhizal Mutualists.</title>
        <authorList>
            <consortium name="DOE Joint Genome Institute"/>
            <consortium name="Mycorrhizal Genomics Consortium"/>
            <person name="Kohler A."/>
            <person name="Kuo A."/>
            <person name="Nagy L.G."/>
            <person name="Floudas D."/>
            <person name="Copeland A."/>
            <person name="Barry K.W."/>
            <person name="Cichocki N."/>
            <person name="Veneault-Fourrey C."/>
            <person name="LaButti K."/>
            <person name="Lindquist E.A."/>
            <person name="Lipzen A."/>
            <person name="Lundell T."/>
            <person name="Morin E."/>
            <person name="Murat C."/>
            <person name="Riley R."/>
            <person name="Ohm R."/>
            <person name="Sun H."/>
            <person name="Tunlid A."/>
            <person name="Henrissat B."/>
            <person name="Grigoriev I.V."/>
            <person name="Hibbett D.S."/>
            <person name="Martin F."/>
        </authorList>
    </citation>
    <scope>NUCLEOTIDE SEQUENCE [LARGE SCALE GENOMIC DNA]</scope>
    <source>
        <strain evidence="3">LaAM-08-1</strain>
    </source>
</reference>
<dbReference type="PANTHER" id="PTHR24216:SF65">
    <property type="entry name" value="PAXILLIN-LIKE PROTEIN 1"/>
    <property type="match status" value="1"/>
</dbReference>
<feature type="compositionally biased region" description="Polar residues" evidence="1">
    <location>
        <begin position="51"/>
        <end position="61"/>
    </location>
</feature>
<feature type="region of interest" description="Disordered" evidence="1">
    <location>
        <begin position="678"/>
        <end position="904"/>
    </location>
</feature>
<feature type="compositionally biased region" description="Pro residues" evidence="1">
    <location>
        <begin position="764"/>
        <end position="777"/>
    </location>
</feature>
<evidence type="ECO:0000256" key="1">
    <source>
        <dbReference type="SAM" id="MobiDB-lite"/>
    </source>
</evidence>
<accession>A0A0C9X7W2</accession>
<dbReference type="OrthoDB" id="2686083at2759"/>
<feature type="region of interest" description="Disordered" evidence="1">
    <location>
        <begin position="282"/>
        <end position="330"/>
    </location>
</feature>